<dbReference type="InterPro" id="IPR045569">
    <property type="entry name" value="Metalloprtase-TldD/E_C"/>
</dbReference>
<dbReference type="EMBL" id="AP011529">
    <property type="protein sequence ID" value="BAI80572.1"/>
    <property type="molecule type" value="Genomic_DNA"/>
</dbReference>
<dbReference type="AlphaFoldDB" id="D3PD99"/>
<dbReference type="PIRSF" id="PIRSF004919">
    <property type="entry name" value="TldD"/>
    <property type="match status" value="1"/>
</dbReference>
<dbReference type="eggNOG" id="COG0312">
    <property type="taxonomic scope" value="Bacteria"/>
</dbReference>
<dbReference type="Pfam" id="PF19289">
    <property type="entry name" value="PmbA_TldD_3rd"/>
    <property type="match status" value="1"/>
</dbReference>
<dbReference type="Gene3D" id="3.30.2290.10">
    <property type="entry name" value="PmbA/TldD superfamily"/>
    <property type="match status" value="1"/>
</dbReference>
<dbReference type="GO" id="GO:0005829">
    <property type="term" value="C:cytosol"/>
    <property type="evidence" value="ECO:0007669"/>
    <property type="project" value="TreeGrafter"/>
</dbReference>
<feature type="domain" description="Metalloprotease TldD/E central" evidence="7">
    <location>
        <begin position="112"/>
        <end position="214"/>
    </location>
</feature>
<dbReference type="InterPro" id="IPR036059">
    <property type="entry name" value="TldD/PmbA_sf"/>
</dbReference>
<organism evidence="8 9">
    <name type="scientific">Deferribacter desulfuricans (strain DSM 14783 / JCM 11476 / NBRC 101012 / SSM1)</name>
    <dbReference type="NCBI Taxonomy" id="639282"/>
    <lineage>
        <taxon>Bacteria</taxon>
        <taxon>Pseudomonadati</taxon>
        <taxon>Deferribacterota</taxon>
        <taxon>Deferribacteres</taxon>
        <taxon>Deferribacterales</taxon>
        <taxon>Deferribacteraceae</taxon>
        <taxon>Deferribacter</taxon>
    </lineage>
</organism>
<keyword evidence="4" id="KW-0482">Metalloprotease</keyword>
<dbReference type="STRING" id="639282.DEFDS_1103"/>
<feature type="domain" description="Metalloprotease TldD/E N-terminal" evidence="5">
    <location>
        <begin position="21"/>
        <end position="84"/>
    </location>
</feature>
<dbReference type="InterPro" id="IPR035068">
    <property type="entry name" value="TldD/PmbA_N"/>
</dbReference>
<evidence type="ECO:0000256" key="4">
    <source>
        <dbReference type="ARBA" id="ARBA00023049"/>
    </source>
</evidence>
<dbReference type="InterPro" id="IPR025502">
    <property type="entry name" value="TldD"/>
</dbReference>
<evidence type="ECO:0000256" key="2">
    <source>
        <dbReference type="ARBA" id="ARBA00022670"/>
    </source>
</evidence>
<keyword evidence="3" id="KW-0378">Hydrolase</keyword>
<comment type="similarity">
    <text evidence="1">Belongs to the peptidase U62 family.</text>
</comment>
<evidence type="ECO:0000259" key="7">
    <source>
        <dbReference type="Pfam" id="PF19290"/>
    </source>
</evidence>
<evidence type="ECO:0000313" key="8">
    <source>
        <dbReference type="EMBL" id="BAI80572.1"/>
    </source>
</evidence>
<proteinExistence type="inferred from homology"/>
<dbReference type="InterPro" id="IPR002510">
    <property type="entry name" value="Metalloprtase-TldD/E_N"/>
</dbReference>
<sequence>MNGKSFFYDILEDLYKFSDYADIYIENTVYDTIVFESGKLDRFEKIKDSGIGLRIIKNYKTYYAYTTSFDIKDIQECVENLCEMSESSEKNDIFSIEKTVSYEYEKSNKTYNLTSKIDKIKNVDSIAWGSKFTKQVSTNFKETKKNIRIITSDGNDLSQELNYVTLFCTVICEKDGVLQTGYESIGGLYSFDKLLEERVEIVSKNALKRALQNLEADYAPAGEMCVILSSNAGGTMVHEAVGHGLEADLATNGLSVYQNKIGEKVASEKITVIDDATLDGKRGSFYFDDEGVEAQRTVLIENGVLKNYMYDRLYAMKNNCQSTGNGRRQSYRYKPIVRMTNTLIAPGNDNPDDIISSVDEGLFVVKMGGGQVNTVNGDFVFEVNEGYLIKNGKIQNPVKNATLIGNGPKIMMEIDMVGNDLGFGIGTCGKDGQGVPVSDAQPTLRIPKITVGGK</sequence>
<accession>D3PD99</accession>
<dbReference type="OrthoDB" id="9803213at2"/>
<dbReference type="Proteomes" id="UP000001520">
    <property type="component" value="Chromosome"/>
</dbReference>
<evidence type="ECO:0000256" key="1">
    <source>
        <dbReference type="ARBA" id="ARBA00005836"/>
    </source>
</evidence>
<feature type="domain" description="Metalloprotease TldD/E C-terminal" evidence="6">
    <location>
        <begin position="222"/>
        <end position="453"/>
    </location>
</feature>
<dbReference type="SUPFAM" id="SSF111283">
    <property type="entry name" value="Putative modulator of DNA gyrase, PmbA/TldD"/>
    <property type="match status" value="1"/>
</dbReference>
<dbReference type="InterPro" id="IPR045570">
    <property type="entry name" value="Metalloprtase-TldD/E_cen_dom"/>
</dbReference>
<dbReference type="Pfam" id="PF19290">
    <property type="entry name" value="PmbA_TldD_2nd"/>
    <property type="match status" value="1"/>
</dbReference>
<evidence type="ECO:0000313" key="9">
    <source>
        <dbReference type="Proteomes" id="UP000001520"/>
    </source>
</evidence>
<dbReference type="KEGG" id="ddf:DEFDS_1103"/>
<reference evidence="8 9" key="1">
    <citation type="journal article" date="2010" name="DNA Res.">
        <title>Bacterial lifestyle in a deep-sea hydrothermal vent chimney revealed by the genome sequence of the thermophilic bacterium Deferribacter desulfuricans SSM1.</title>
        <authorList>
            <person name="Takaki Y."/>
            <person name="Shimamura S."/>
            <person name="Nakagawa S."/>
            <person name="Fukuhara Y."/>
            <person name="Horikawa H."/>
            <person name="Ankai A."/>
            <person name="Harada T."/>
            <person name="Hosoyama A."/>
            <person name="Oguchi A."/>
            <person name="Fukui S."/>
            <person name="Fujita N."/>
            <person name="Takami H."/>
            <person name="Takai K."/>
        </authorList>
    </citation>
    <scope>NUCLEOTIDE SEQUENCE [LARGE SCALE GENOMIC DNA]</scope>
    <source>
        <strain evidence="9">DSM 14783 / JCM 11476 / NBRC 101012 / SSM1</strain>
    </source>
</reference>
<dbReference type="PANTHER" id="PTHR30624:SF4">
    <property type="entry name" value="METALLOPROTEASE TLDD"/>
    <property type="match status" value="1"/>
</dbReference>
<dbReference type="RefSeq" id="WP_013007819.1">
    <property type="nucleotide sequence ID" value="NC_013939.1"/>
</dbReference>
<evidence type="ECO:0000259" key="5">
    <source>
        <dbReference type="Pfam" id="PF01523"/>
    </source>
</evidence>
<gene>
    <name evidence="8" type="ordered locus">DEFDS_1103</name>
</gene>
<dbReference type="PANTHER" id="PTHR30624">
    <property type="entry name" value="UNCHARACTERIZED PROTEIN TLDD AND PMBA"/>
    <property type="match status" value="1"/>
</dbReference>
<dbReference type="GO" id="GO:0008237">
    <property type="term" value="F:metallopeptidase activity"/>
    <property type="evidence" value="ECO:0007669"/>
    <property type="project" value="UniProtKB-KW"/>
</dbReference>
<name>D3PD99_DEFDS</name>
<dbReference type="GO" id="GO:0006508">
    <property type="term" value="P:proteolysis"/>
    <property type="evidence" value="ECO:0007669"/>
    <property type="project" value="UniProtKB-KW"/>
</dbReference>
<keyword evidence="2" id="KW-0645">Protease</keyword>
<keyword evidence="9" id="KW-1185">Reference proteome</keyword>
<dbReference type="HOGENOM" id="CLU_026425_1_0_0"/>
<dbReference type="Pfam" id="PF01523">
    <property type="entry name" value="PmbA_TldD_1st"/>
    <property type="match status" value="1"/>
</dbReference>
<protein>
    <submittedName>
        <fullName evidence="8">Peptidase U62, modulator of DNA gyrase</fullName>
    </submittedName>
</protein>
<evidence type="ECO:0000259" key="6">
    <source>
        <dbReference type="Pfam" id="PF19289"/>
    </source>
</evidence>
<dbReference type="InterPro" id="IPR051463">
    <property type="entry name" value="Peptidase_U62_metallo"/>
</dbReference>
<evidence type="ECO:0000256" key="3">
    <source>
        <dbReference type="ARBA" id="ARBA00022801"/>
    </source>
</evidence>